<keyword evidence="3" id="KW-1185">Reference proteome</keyword>
<dbReference type="EMBL" id="JALDAY010000001">
    <property type="protein sequence ID" value="MCI3269834.1"/>
    <property type="molecule type" value="Genomic_DNA"/>
</dbReference>
<keyword evidence="1" id="KW-0812">Transmembrane</keyword>
<sequence>MDAVREVPVRDTAAVWVWRVVREPFTAGTWRRFAYAVIAFPVSVVCVPLALVGAPTGRWQRGLIRRWLGAGEGVRAGVAARGQGPGPSAAGVRDSEASAAEAAVPADGPRAGLVHALLSLPVNLLTLAVTLYGWAIVPMNLGWPLRAGSDYSHAWGGPTFAGAWAFHAILGGLGFLLLMPWVGRGLAAVQLRVARRFLGRGGQAQGRGGRVQG</sequence>
<feature type="transmembrane region" description="Helical" evidence="1">
    <location>
        <begin position="120"/>
        <end position="141"/>
    </location>
</feature>
<dbReference type="Proteomes" id="UP001165269">
    <property type="component" value="Unassembled WGS sequence"/>
</dbReference>
<evidence type="ECO:0008006" key="4">
    <source>
        <dbReference type="Google" id="ProtNLM"/>
    </source>
</evidence>
<accession>A0ABS9XYJ3</accession>
<evidence type="ECO:0000313" key="3">
    <source>
        <dbReference type="Proteomes" id="UP001165269"/>
    </source>
</evidence>
<keyword evidence="1" id="KW-1133">Transmembrane helix</keyword>
<name>A0ABS9XYJ3_9ACTN</name>
<comment type="caution">
    <text evidence="2">The sequence shown here is derived from an EMBL/GenBank/DDBJ whole genome shotgun (WGS) entry which is preliminary data.</text>
</comment>
<organism evidence="2 3">
    <name type="scientific">Streptomyces cylindrosporus</name>
    <dbReference type="NCBI Taxonomy" id="2927583"/>
    <lineage>
        <taxon>Bacteria</taxon>
        <taxon>Bacillati</taxon>
        <taxon>Actinomycetota</taxon>
        <taxon>Actinomycetes</taxon>
        <taxon>Kitasatosporales</taxon>
        <taxon>Streptomycetaceae</taxon>
        <taxon>Streptomyces</taxon>
    </lineage>
</organism>
<proteinExistence type="predicted"/>
<dbReference type="RefSeq" id="WP_242759832.1">
    <property type="nucleotide sequence ID" value="NZ_JALDAY010000001.1"/>
</dbReference>
<protein>
    <recommendedName>
        <fullName evidence="4">Sensor domain-containing protein</fullName>
    </recommendedName>
</protein>
<gene>
    <name evidence="2" type="ORF">MQP27_01735</name>
</gene>
<evidence type="ECO:0000256" key="1">
    <source>
        <dbReference type="SAM" id="Phobius"/>
    </source>
</evidence>
<keyword evidence="1" id="KW-0472">Membrane</keyword>
<reference evidence="2" key="1">
    <citation type="submission" date="2022-03" db="EMBL/GenBank/DDBJ databases">
        <title>Streptomyces 7R015 and 7R016 isolated from Barleria lupulina in Thailand.</title>
        <authorList>
            <person name="Kanchanasin P."/>
            <person name="Phongsopitanun W."/>
            <person name="Tanasupawat S."/>
        </authorList>
    </citation>
    <scope>NUCLEOTIDE SEQUENCE</scope>
    <source>
        <strain evidence="2">7R015</strain>
    </source>
</reference>
<feature type="transmembrane region" description="Helical" evidence="1">
    <location>
        <begin position="161"/>
        <end position="182"/>
    </location>
</feature>
<evidence type="ECO:0000313" key="2">
    <source>
        <dbReference type="EMBL" id="MCI3269834.1"/>
    </source>
</evidence>
<feature type="transmembrane region" description="Helical" evidence="1">
    <location>
        <begin position="33"/>
        <end position="56"/>
    </location>
</feature>